<organism evidence="2 3">
    <name type="scientific">Porites lobata</name>
    <dbReference type="NCBI Taxonomy" id="104759"/>
    <lineage>
        <taxon>Eukaryota</taxon>
        <taxon>Metazoa</taxon>
        <taxon>Cnidaria</taxon>
        <taxon>Anthozoa</taxon>
        <taxon>Hexacorallia</taxon>
        <taxon>Scleractinia</taxon>
        <taxon>Fungiina</taxon>
        <taxon>Poritidae</taxon>
        <taxon>Porites</taxon>
    </lineage>
</organism>
<comment type="caution">
    <text evidence="2">The sequence shown here is derived from an EMBL/GenBank/DDBJ whole genome shotgun (WGS) entry which is preliminary data.</text>
</comment>
<proteinExistence type="predicted"/>
<gene>
    <name evidence="2" type="ORF">PLOB_00002559</name>
</gene>
<keyword evidence="3" id="KW-1185">Reference proteome</keyword>
<accession>A0ABN8NBB1</accession>
<protein>
    <submittedName>
        <fullName evidence="2">Uncharacterized protein</fullName>
    </submittedName>
</protein>
<reference evidence="2 3" key="1">
    <citation type="submission" date="2022-05" db="EMBL/GenBank/DDBJ databases">
        <authorList>
            <consortium name="Genoscope - CEA"/>
            <person name="William W."/>
        </authorList>
    </citation>
    <scope>NUCLEOTIDE SEQUENCE [LARGE SCALE GENOMIC DNA]</scope>
</reference>
<name>A0ABN8NBB1_9CNID</name>
<feature type="region of interest" description="Disordered" evidence="1">
    <location>
        <begin position="1"/>
        <end position="32"/>
    </location>
</feature>
<evidence type="ECO:0000313" key="2">
    <source>
        <dbReference type="EMBL" id="CAH3043622.1"/>
    </source>
</evidence>
<dbReference type="EMBL" id="CALNXK010000011">
    <property type="protein sequence ID" value="CAH3043622.1"/>
    <property type="molecule type" value="Genomic_DNA"/>
</dbReference>
<dbReference type="Proteomes" id="UP001159405">
    <property type="component" value="Unassembled WGS sequence"/>
</dbReference>
<evidence type="ECO:0000256" key="1">
    <source>
        <dbReference type="SAM" id="MobiDB-lite"/>
    </source>
</evidence>
<sequence>MGSGASRQNRVEAISDSATLSNPGHPTFRSVRWPERDRAPNIIPVSQRLSLPGSFRPHEVQPNTNYRIWSLFSKQGDGLVRIDPTDNNVDCKGAFSDTTVVMSTSAFNQSYISLLFKNLEKQYVLTAQEDSNGNIKIKAVQPSSGSTYPDQAQFVPHYYWSYTFFQTKLYNQKYLSSDSTGKMTLVDIAERDYPNPQALFILNKV</sequence>
<evidence type="ECO:0000313" key="3">
    <source>
        <dbReference type="Proteomes" id="UP001159405"/>
    </source>
</evidence>